<dbReference type="Proteomes" id="UP000024635">
    <property type="component" value="Unassembled WGS sequence"/>
</dbReference>
<comment type="caution">
    <text evidence="1">The sequence shown here is derived from an EMBL/GenBank/DDBJ whole genome shotgun (WGS) entry which is preliminary data.</text>
</comment>
<gene>
    <name evidence="1" type="primary">Acey_s0045.g1146</name>
    <name evidence="1" type="ORF">Y032_0045g1146</name>
</gene>
<organism evidence="1 2">
    <name type="scientific">Ancylostoma ceylanicum</name>
    <dbReference type="NCBI Taxonomy" id="53326"/>
    <lineage>
        <taxon>Eukaryota</taxon>
        <taxon>Metazoa</taxon>
        <taxon>Ecdysozoa</taxon>
        <taxon>Nematoda</taxon>
        <taxon>Chromadorea</taxon>
        <taxon>Rhabditida</taxon>
        <taxon>Rhabditina</taxon>
        <taxon>Rhabditomorpha</taxon>
        <taxon>Strongyloidea</taxon>
        <taxon>Ancylostomatidae</taxon>
        <taxon>Ancylostomatinae</taxon>
        <taxon>Ancylostoma</taxon>
    </lineage>
</organism>
<name>A0A016UCK5_9BILA</name>
<accession>A0A016UCK5</accession>
<protein>
    <submittedName>
        <fullName evidence="1">Uncharacterized protein</fullName>
    </submittedName>
</protein>
<evidence type="ECO:0000313" key="1">
    <source>
        <dbReference type="EMBL" id="EYC12900.1"/>
    </source>
</evidence>
<proteinExistence type="predicted"/>
<dbReference type="AlphaFoldDB" id="A0A016UCK5"/>
<dbReference type="EMBL" id="JARK01001381">
    <property type="protein sequence ID" value="EYC12900.1"/>
    <property type="molecule type" value="Genomic_DNA"/>
</dbReference>
<sequence length="83" mass="10033">MKCDQVLSRTWYTRDENTQPLFHCESAEPSMHLYPFMNVCFFIEILFHQLQLPLLPPRNVICRKYIFPKICLHGGEWSQNWMN</sequence>
<evidence type="ECO:0000313" key="2">
    <source>
        <dbReference type="Proteomes" id="UP000024635"/>
    </source>
</evidence>
<keyword evidence="2" id="KW-1185">Reference proteome</keyword>
<reference evidence="2" key="1">
    <citation type="journal article" date="2015" name="Nat. Genet.">
        <title>The genome and transcriptome of the zoonotic hookworm Ancylostoma ceylanicum identify infection-specific gene families.</title>
        <authorList>
            <person name="Schwarz E.M."/>
            <person name="Hu Y."/>
            <person name="Antoshechkin I."/>
            <person name="Miller M.M."/>
            <person name="Sternberg P.W."/>
            <person name="Aroian R.V."/>
        </authorList>
    </citation>
    <scope>NUCLEOTIDE SEQUENCE</scope>
    <source>
        <strain evidence="2">HY135</strain>
    </source>
</reference>